<evidence type="ECO:0000313" key="2">
    <source>
        <dbReference type="Proteomes" id="UP001433268"/>
    </source>
</evidence>
<dbReference type="RefSeq" id="XP_066665095.1">
    <property type="nucleotide sequence ID" value="XM_066815805.1"/>
</dbReference>
<dbReference type="GeneID" id="92048865"/>
<comment type="caution">
    <text evidence="1">The sequence shown here is derived from an EMBL/GenBank/DDBJ whole genome shotgun (WGS) entry which is preliminary data.</text>
</comment>
<gene>
    <name evidence="1" type="ORF">PG997_011490</name>
</gene>
<accession>A0ABR1VK58</accession>
<reference evidence="1 2" key="1">
    <citation type="submission" date="2023-01" db="EMBL/GenBank/DDBJ databases">
        <title>Analysis of 21 Apiospora genomes using comparative genomics revels a genus with tremendous synthesis potential of carbohydrate active enzymes and secondary metabolites.</title>
        <authorList>
            <person name="Sorensen T."/>
        </authorList>
    </citation>
    <scope>NUCLEOTIDE SEQUENCE [LARGE SCALE GENOMIC DNA]</scope>
    <source>
        <strain evidence="1 2">CBS 114990</strain>
    </source>
</reference>
<dbReference type="EMBL" id="JAQQWN010000008">
    <property type="protein sequence ID" value="KAK8071287.1"/>
    <property type="molecule type" value="Genomic_DNA"/>
</dbReference>
<dbReference type="Proteomes" id="UP001433268">
    <property type="component" value="Unassembled WGS sequence"/>
</dbReference>
<proteinExistence type="predicted"/>
<evidence type="ECO:0000313" key="1">
    <source>
        <dbReference type="EMBL" id="KAK8071287.1"/>
    </source>
</evidence>
<keyword evidence="2" id="KW-1185">Reference proteome</keyword>
<name>A0ABR1VK58_9PEZI</name>
<protein>
    <submittedName>
        <fullName evidence="1">Uncharacterized protein</fullName>
    </submittedName>
</protein>
<sequence length="74" mass="7542">MAIGNLFLLTVKPTPTPIPAEVPVVKCLSASSGVGLVETTADDGVVGGSDKVDIENDRVEAEIDCVYPAAGTVK</sequence>
<organism evidence="1 2">
    <name type="scientific">Apiospora hydei</name>
    <dbReference type="NCBI Taxonomy" id="1337664"/>
    <lineage>
        <taxon>Eukaryota</taxon>
        <taxon>Fungi</taxon>
        <taxon>Dikarya</taxon>
        <taxon>Ascomycota</taxon>
        <taxon>Pezizomycotina</taxon>
        <taxon>Sordariomycetes</taxon>
        <taxon>Xylariomycetidae</taxon>
        <taxon>Amphisphaeriales</taxon>
        <taxon>Apiosporaceae</taxon>
        <taxon>Apiospora</taxon>
    </lineage>
</organism>